<dbReference type="InterPro" id="IPR029767">
    <property type="entry name" value="WecB-like"/>
</dbReference>
<reference evidence="2 3" key="1">
    <citation type="journal article" date="2016" name="Nat. Commun.">
        <title>Thousands of microbial genomes shed light on interconnected biogeochemical processes in an aquifer system.</title>
        <authorList>
            <person name="Anantharaman K."/>
            <person name="Brown C.T."/>
            <person name="Hug L.A."/>
            <person name="Sharon I."/>
            <person name="Castelle C.J."/>
            <person name="Probst A.J."/>
            <person name="Thomas B.C."/>
            <person name="Singh A."/>
            <person name="Wilkins M.J."/>
            <person name="Karaoz U."/>
            <person name="Brodie E.L."/>
            <person name="Williams K.H."/>
            <person name="Hubbard S.S."/>
            <person name="Banfield J.F."/>
        </authorList>
    </citation>
    <scope>NUCLEOTIDE SEQUENCE [LARGE SCALE GENOMIC DNA]</scope>
</reference>
<proteinExistence type="predicted"/>
<dbReference type="Pfam" id="PF02350">
    <property type="entry name" value="Epimerase_2"/>
    <property type="match status" value="1"/>
</dbReference>
<organism evidence="2 3">
    <name type="scientific">Candidatus Roizmanbacteria bacterium RIFCSPLOWO2_02_FULL_36_11</name>
    <dbReference type="NCBI Taxonomy" id="1802071"/>
    <lineage>
        <taxon>Bacteria</taxon>
        <taxon>Candidatus Roizmaniibacteriota</taxon>
    </lineage>
</organism>
<evidence type="ECO:0000313" key="3">
    <source>
        <dbReference type="Proteomes" id="UP000177418"/>
    </source>
</evidence>
<comment type="caution">
    <text evidence="2">The sequence shown here is derived from an EMBL/GenBank/DDBJ whole genome shotgun (WGS) entry which is preliminary data.</text>
</comment>
<dbReference type="Proteomes" id="UP000177418">
    <property type="component" value="Unassembled WGS sequence"/>
</dbReference>
<sequence>MTRYKKIAFVSGGRMDFGLMTPVLNAIDNSRKLKLQLYYTGLHLMPKFGHSEGDVKKKFPHAKKIAVSFHGDSRIATAHFASDLFNKLINEFNKTKPDLTITLGDRVEMLMVAIASVYLGIPTAQIHGGDKTYHIDEIARHAITKLSHLHFAATEDSAKRIEKMGEEKWRIHTVGAPGLDTILNEKLPDKKDVFKLLNLKPGDKYILVVLHPVFNQINMAGRQMNIILNAVKKTKLPVVIIYPNTDPGAMKIIREIEKQKNNPLFRIFPNLEYKIFLALEKYTSCWITNSSAGRIESGSFGIPVVNVGIRQLGRPQGSNVIDVGFNHSQLSNSIDKCLNDMKFLNFIKMIKNPWGDGKTSNRIVRILENICIDNKLLDKQITY</sequence>
<feature type="domain" description="UDP-N-acetylglucosamine 2-epimerase" evidence="1">
    <location>
        <begin position="26"/>
        <end position="368"/>
    </location>
</feature>
<accession>A0A1F7JIY7</accession>
<dbReference type="NCBIfam" id="TIGR03568">
    <property type="entry name" value="NeuC_NnaA"/>
    <property type="match status" value="1"/>
</dbReference>
<evidence type="ECO:0000313" key="2">
    <source>
        <dbReference type="EMBL" id="OGK55561.1"/>
    </source>
</evidence>
<protein>
    <submittedName>
        <fullName evidence="2">UDP-N-acetyl-D-glucosamine 2-epimerase, UDP-hydrolysing</fullName>
    </submittedName>
</protein>
<dbReference type="PANTHER" id="PTHR43174">
    <property type="entry name" value="UDP-N-ACETYLGLUCOSAMINE 2-EPIMERASE"/>
    <property type="match status" value="1"/>
</dbReference>
<dbReference type="InterPro" id="IPR020004">
    <property type="entry name" value="UDP-GlcNAc_Epase"/>
</dbReference>
<dbReference type="GO" id="GO:0004553">
    <property type="term" value="F:hydrolase activity, hydrolyzing O-glycosyl compounds"/>
    <property type="evidence" value="ECO:0007669"/>
    <property type="project" value="InterPro"/>
</dbReference>
<dbReference type="SUPFAM" id="SSF53756">
    <property type="entry name" value="UDP-Glycosyltransferase/glycogen phosphorylase"/>
    <property type="match status" value="1"/>
</dbReference>
<dbReference type="GO" id="GO:0006047">
    <property type="term" value="P:UDP-N-acetylglucosamine metabolic process"/>
    <property type="evidence" value="ECO:0007669"/>
    <property type="project" value="InterPro"/>
</dbReference>
<dbReference type="EMBL" id="MGAV01000002">
    <property type="protein sequence ID" value="OGK55561.1"/>
    <property type="molecule type" value="Genomic_DNA"/>
</dbReference>
<dbReference type="AlphaFoldDB" id="A0A1F7JIY7"/>
<gene>
    <name evidence="2" type="ORF">A3H78_05355</name>
</gene>
<evidence type="ECO:0000259" key="1">
    <source>
        <dbReference type="Pfam" id="PF02350"/>
    </source>
</evidence>
<name>A0A1F7JIY7_9BACT</name>
<dbReference type="Gene3D" id="3.40.50.2000">
    <property type="entry name" value="Glycogen Phosphorylase B"/>
    <property type="match status" value="2"/>
</dbReference>
<dbReference type="PANTHER" id="PTHR43174:SF3">
    <property type="entry name" value="UDP-N-ACETYLGLUCOSAMINE 2-EPIMERASE"/>
    <property type="match status" value="1"/>
</dbReference>
<dbReference type="InterPro" id="IPR003331">
    <property type="entry name" value="UDP_GlcNAc_Epimerase_2_dom"/>
</dbReference>